<gene>
    <name evidence="1" type="ORF">FK268_01250</name>
</gene>
<keyword evidence="1" id="KW-0067">ATP-binding</keyword>
<organism evidence="1 2">
    <name type="scientific">Tsukamurella sputi</name>
    <dbReference type="NCBI Taxonomy" id="2591848"/>
    <lineage>
        <taxon>Bacteria</taxon>
        <taxon>Bacillati</taxon>
        <taxon>Actinomycetota</taxon>
        <taxon>Actinomycetes</taxon>
        <taxon>Mycobacteriales</taxon>
        <taxon>Tsukamurellaceae</taxon>
        <taxon>Tsukamurella</taxon>
    </lineage>
</organism>
<comment type="caution">
    <text evidence="1">The sequence shown here is derived from an EMBL/GenBank/DDBJ whole genome shotgun (WGS) entry which is preliminary data.</text>
</comment>
<name>A0A5C5RS56_9ACTN</name>
<dbReference type="SUPFAM" id="SSF52540">
    <property type="entry name" value="P-loop containing nucleoside triphosphate hydrolases"/>
    <property type="match status" value="1"/>
</dbReference>
<protein>
    <submittedName>
        <fullName evidence="1">ATP-binding protein</fullName>
    </submittedName>
</protein>
<dbReference type="OrthoDB" id="9799092at2"/>
<sequence>MIIWLNGGFGAGKTTLAAELHRRIPQAVVLDPEDVGAMLWKWLPRNDDFQDLASWRELVVASAASLRRHHAAVLIVPMTLLRDAYREEILGGLEAAGERVLHVFLDAAPEVIRDRLEARAVSLGFGPDAADWALARLDPGAASRQPPGTVVLRSDRNGPSALADAVVAAIPH</sequence>
<evidence type="ECO:0000313" key="1">
    <source>
        <dbReference type="EMBL" id="TWS25916.1"/>
    </source>
</evidence>
<dbReference type="Proteomes" id="UP000319792">
    <property type="component" value="Unassembled WGS sequence"/>
</dbReference>
<dbReference type="EMBL" id="VIGV01000001">
    <property type="protein sequence ID" value="TWS25916.1"/>
    <property type="molecule type" value="Genomic_DNA"/>
</dbReference>
<dbReference type="GO" id="GO:0005524">
    <property type="term" value="F:ATP binding"/>
    <property type="evidence" value="ECO:0007669"/>
    <property type="project" value="UniProtKB-KW"/>
</dbReference>
<proteinExistence type="predicted"/>
<dbReference type="Gene3D" id="3.40.50.300">
    <property type="entry name" value="P-loop containing nucleotide triphosphate hydrolases"/>
    <property type="match status" value="1"/>
</dbReference>
<reference evidence="1 2" key="1">
    <citation type="submission" date="2019-08" db="EMBL/GenBank/DDBJ databases">
        <title>Tsukamurella conjunctivitidis sp. nov., Tsukamurella assacharolytica sp. nov. and Tsukamurella sputae sp. nov. isolated from patients with conjunctivitis, bacteraemia (lymphoma) and respiratory infection (sputum) in Hong Kong.</title>
        <authorList>
            <person name="Fok K.M.N."/>
            <person name="Fong J.Y.H."/>
        </authorList>
    </citation>
    <scope>NUCLEOTIDE SEQUENCE [LARGE SCALE GENOMIC DNA]</scope>
    <source>
        <strain evidence="1 2">HKU70</strain>
    </source>
</reference>
<dbReference type="Pfam" id="PF13671">
    <property type="entry name" value="AAA_33"/>
    <property type="match status" value="1"/>
</dbReference>
<dbReference type="InterPro" id="IPR027417">
    <property type="entry name" value="P-loop_NTPase"/>
</dbReference>
<keyword evidence="2" id="KW-1185">Reference proteome</keyword>
<dbReference type="RefSeq" id="WP_146430377.1">
    <property type="nucleotide sequence ID" value="NZ_VIGV01000001.1"/>
</dbReference>
<accession>A0A5C5RS56</accession>
<keyword evidence="1" id="KW-0547">Nucleotide-binding</keyword>
<dbReference type="AlphaFoldDB" id="A0A5C5RS56"/>
<evidence type="ECO:0000313" key="2">
    <source>
        <dbReference type="Proteomes" id="UP000319792"/>
    </source>
</evidence>